<dbReference type="Proteomes" id="UP000324536">
    <property type="component" value="Chromosome"/>
</dbReference>
<protein>
    <submittedName>
        <fullName evidence="3">Uncharacterized protein</fullName>
    </submittedName>
</protein>
<dbReference type="EMBL" id="CP043506">
    <property type="protein sequence ID" value="QEO17474.1"/>
    <property type="molecule type" value="Genomic_DNA"/>
</dbReference>
<dbReference type="KEGG" id="acek:FLP30_06875"/>
<feature type="coiled-coil region" evidence="1">
    <location>
        <begin position="76"/>
        <end position="129"/>
    </location>
</feature>
<evidence type="ECO:0000256" key="1">
    <source>
        <dbReference type="SAM" id="Coils"/>
    </source>
</evidence>
<dbReference type="OrthoDB" id="9965804at2"/>
<keyword evidence="4" id="KW-1185">Reference proteome</keyword>
<organism evidence="3 4">
    <name type="scientific">Acetobacter vaccinii</name>
    <dbReference type="NCBI Taxonomy" id="2592655"/>
    <lineage>
        <taxon>Bacteria</taxon>
        <taxon>Pseudomonadati</taxon>
        <taxon>Pseudomonadota</taxon>
        <taxon>Alphaproteobacteria</taxon>
        <taxon>Acetobacterales</taxon>
        <taxon>Acetobacteraceae</taxon>
        <taxon>Acetobacter</taxon>
    </lineage>
</organism>
<sequence length="252" mass="26527">MLVSATVTYTDVSRPSVASDSTDTNASTQAIEKEASSVEITLSQAGQDYLASGSSLASASMSSAQQALGRLDQLIRSDHSDAKQQAEERVNILKAQMRQLMQIKALLSHKELAQQLAQLAHQLAAAVAQYMQSGGGSAANTAVGTVVLSSPQNGTNAQTPQSDQNTTAQAEENTQAANTATDEQASSSGNQSDTNSDDHQGFAQTVQTLAEQIKNMLQESKKHLEKQDVLADSDASDTQSTLQSAEQLATQV</sequence>
<feature type="region of interest" description="Disordered" evidence="2">
    <location>
        <begin position="213"/>
        <end position="252"/>
    </location>
</feature>
<evidence type="ECO:0000313" key="4">
    <source>
        <dbReference type="Proteomes" id="UP000324536"/>
    </source>
</evidence>
<feature type="compositionally biased region" description="Low complexity" evidence="2">
    <location>
        <begin position="164"/>
        <end position="185"/>
    </location>
</feature>
<proteinExistence type="predicted"/>
<feature type="compositionally biased region" description="Polar residues" evidence="2">
    <location>
        <begin position="236"/>
        <end position="252"/>
    </location>
</feature>
<accession>A0A5C1YMC0</accession>
<keyword evidence="1" id="KW-0175">Coiled coil</keyword>
<reference evidence="3 4" key="1">
    <citation type="submission" date="2019-09" db="EMBL/GenBank/DDBJ databases">
        <title>Genome sequencing of strain KACC 21233.</title>
        <authorList>
            <person name="Heo J."/>
            <person name="Kim S.-J."/>
            <person name="Kim J.-S."/>
            <person name="Hong S.-B."/>
            <person name="Kwon S.-W."/>
        </authorList>
    </citation>
    <scope>NUCLEOTIDE SEQUENCE [LARGE SCALE GENOMIC DNA]</scope>
    <source>
        <strain evidence="3 4">KACC 21233</strain>
    </source>
</reference>
<dbReference type="RefSeq" id="WP_149279152.1">
    <property type="nucleotide sequence ID" value="NZ_CP043506.1"/>
</dbReference>
<feature type="compositionally biased region" description="Basic and acidic residues" evidence="2">
    <location>
        <begin position="219"/>
        <end position="229"/>
    </location>
</feature>
<gene>
    <name evidence="3" type="ORF">FLP30_06875</name>
</gene>
<evidence type="ECO:0000313" key="3">
    <source>
        <dbReference type="EMBL" id="QEO17474.1"/>
    </source>
</evidence>
<evidence type="ECO:0000256" key="2">
    <source>
        <dbReference type="SAM" id="MobiDB-lite"/>
    </source>
</evidence>
<dbReference type="AlphaFoldDB" id="A0A5C1YMC0"/>
<feature type="compositionally biased region" description="Polar residues" evidence="2">
    <location>
        <begin position="149"/>
        <end position="163"/>
    </location>
</feature>
<feature type="region of interest" description="Disordered" evidence="2">
    <location>
        <begin position="149"/>
        <end position="199"/>
    </location>
</feature>
<name>A0A5C1YMC0_9PROT</name>